<proteinExistence type="predicted"/>
<dbReference type="InterPro" id="IPR001660">
    <property type="entry name" value="SAM"/>
</dbReference>
<organism evidence="3 4">
    <name type="scientific">Porites lobata</name>
    <dbReference type="NCBI Taxonomy" id="104759"/>
    <lineage>
        <taxon>Eukaryota</taxon>
        <taxon>Metazoa</taxon>
        <taxon>Cnidaria</taxon>
        <taxon>Anthozoa</taxon>
        <taxon>Hexacorallia</taxon>
        <taxon>Scleractinia</taxon>
        <taxon>Fungiina</taxon>
        <taxon>Poritidae</taxon>
        <taxon>Porites</taxon>
    </lineage>
</organism>
<name>A0ABN8PZN5_9CNID</name>
<sequence length="320" mass="36310">MNSIAGDQRDELEEEACGIQPSRDEDISKWSEEDISSWLADEGFSEEGPMFAGQKITGKALYGLEKGDLKEIGVTSMGRRLEMFAKITELLHGQGGKVGDKSVSGPAWKKKITKADRSTWSPSQKSQYLEKISILNREAAVIWPGNTKLYIKGNGSTRLKMEEYITRMEKTCTIPDIGFGREAMKSHLLQWFHEKNRKIQDGYDYEATHKPAKRAKEHLQQIVQIQNLHYEDSSDVNDMSAKSAEVVIVEFFNVQSIHFLTVRKHLLPLGKGLNVKTRSLGKYDLLLPLAKALFKNGHVSKKKEDNINYKNIKRNQIKVV</sequence>
<feature type="domain" description="SAM" evidence="2">
    <location>
        <begin position="30"/>
        <end position="93"/>
    </location>
</feature>
<feature type="region of interest" description="Disordered" evidence="1">
    <location>
        <begin position="1"/>
        <end position="31"/>
    </location>
</feature>
<dbReference type="PROSITE" id="PS50105">
    <property type="entry name" value="SAM_DOMAIN"/>
    <property type="match status" value="1"/>
</dbReference>
<evidence type="ECO:0000313" key="4">
    <source>
        <dbReference type="Proteomes" id="UP001159405"/>
    </source>
</evidence>
<comment type="caution">
    <text evidence="3">The sequence shown here is derived from an EMBL/GenBank/DDBJ whole genome shotgun (WGS) entry which is preliminary data.</text>
</comment>
<evidence type="ECO:0000313" key="3">
    <source>
        <dbReference type="EMBL" id="CAH3153574.1"/>
    </source>
</evidence>
<dbReference type="EMBL" id="CALNXK010000096">
    <property type="protein sequence ID" value="CAH3153574.1"/>
    <property type="molecule type" value="Genomic_DNA"/>
</dbReference>
<keyword evidence="4" id="KW-1185">Reference proteome</keyword>
<dbReference type="SUPFAM" id="SSF47769">
    <property type="entry name" value="SAM/Pointed domain"/>
    <property type="match status" value="1"/>
</dbReference>
<dbReference type="InterPro" id="IPR013761">
    <property type="entry name" value="SAM/pointed_sf"/>
</dbReference>
<dbReference type="Pfam" id="PF07647">
    <property type="entry name" value="SAM_2"/>
    <property type="match status" value="1"/>
</dbReference>
<evidence type="ECO:0000256" key="1">
    <source>
        <dbReference type="SAM" id="MobiDB-lite"/>
    </source>
</evidence>
<gene>
    <name evidence="3" type="ORF">PLOB_00049670</name>
</gene>
<accession>A0ABN8PZN5</accession>
<reference evidence="3 4" key="1">
    <citation type="submission" date="2022-05" db="EMBL/GenBank/DDBJ databases">
        <authorList>
            <consortium name="Genoscope - CEA"/>
            <person name="William W."/>
        </authorList>
    </citation>
    <scope>NUCLEOTIDE SEQUENCE [LARGE SCALE GENOMIC DNA]</scope>
</reference>
<dbReference type="Gene3D" id="1.10.150.50">
    <property type="entry name" value="Transcription Factor, Ets-1"/>
    <property type="match status" value="1"/>
</dbReference>
<evidence type="ECO:0000259" key="2">
    <source>
        <dbReference type="PROSITE" id="PS50105"/>
    </source>
</evidence>
<dbReference type="Proteomes" id="UP001159405">
    <property type="component" value="Unassembled WGS sequence"/>
</dbReference>
<dbReference type="SMART" id="SM00454">
    <property type="entry name" value="SAM"/>
    <property type="match status" value="1"/>
</dbReference>
<feature type="non-terminal residue" evidence="3">
    <location>
        <position position="320"/>
    </location>
</feature>
<protein>
    <recommendedName>
        <fullName evidence="2">SAM domain-containing protein</fullName>
    </recommendedName>
</protein>
<feature type="compositionally biased region" description="Basic and acidic residues" evidence="1">
    <location>
        <begin position="22"/>
        <end position="31"/>
    </location>
</feature>